<dbReference type="EMBL" id="CAJSLV010000058">
    <property type="protein sequence ID" value="CAG6394714.1"/>
    <property type="molecule type" value="Genomic_DNA"/>
</dbReference>
<comment type="caution">
    <text evidence="8">The sequence shown here is derived from an EMBL/GenBank/DDBJ whole genome shotgun (WGS) entry which is preliminary data.</text>
</comment>
<dbReference type="PROSITE" id="PS51318">
    <property type="entry name" value="TAT"/>
    <property type="match status" value="1"/>
</dbReference>
<dbReference type="SUPFAM" id="SSF75005">
    <property type="entry name" value="Arabinanase/levansucrase/invertase"/>
    <property type="match status" value="2"/>
</dbReference>
<evidence type="ECO:0000259" key="7">
    <source>
        <dbReference type="Pfam" id="PF08244"/>
    </source>
</evidence>
<dbReference type="InterPro" id="IPR013148">
    <property type="entry name" value="Glyco_hydro_32_N"/>
</dbReference>
<dbReference type="SUPFAM" id="SSF49899">
    <property type="entry name" value="Concanavalin A-like lectins/glucanases"/>
    <property type="match status" value="1"/>
</dbReference>
<dbReference type="InterPro" id="IPR013320">
    <property type="entry name" value="ConA-like_dom_sf"/>
</dbReference>
<dbReference type="GO" id="GO:0004575">
    <property type="term" value="F:sucrose alpha-glucosidase activity"/>
    <property type="evidence" value="ECO:0007669"/>
    <property type="project" value="TreeGrafter"/>
</dbReference>
<dbReference type="InterPro" id="IPR013189">
    <property type="entry name" value="Glyco_hydro_32_C"/>
</dbReference>
<evidence type="ECO:0000256" key="4">
    <source>
        <dbReference type="RuleBase" id="RU362110"/>
    </source>
</evidence>
<dbReference type="PANTHER" id="PTHR42800:SF1">
    <property type="entry name" value="EXOINULINASE INUD (AFU_ORTHOLOGUE AFUA_5G00480)"/>
    <property type="match status" value="1"/>
</dbReference>
<protein>
    <submittedName>
        <fullName evidence="8">Beta-fructofuranosidase/levanase</fullName>
    </submittedName>
</protein>
<dbReference type="PROSITE" id="PS00609">
    <property type="entry name" value="GLYCOSYL_HYDROL_F32"/>
    <property type="match status" value="1"/>
</dbReference>
<accession>A0A9W4GRT3</accession>
<dbReference type="GO" id="GO:0005737">
    <property type="term" value="C:cytoplasm"/>
    <property type="evidence" value="ECO:0007669"/>
    <property type="project" value="TreeGrafter"/>
</dbReference>
<organism evidence="8 9">
    <name type="scientific">Actinacidiphila cocklensis</name>
    <dbReference type="NCBI Taxonomy" id="887465"/>
    <lineage>
        <taxon>Bacteria</taxon>
        <taxon>Bacillati</taxon>
        <taxon>Actinomycetota</taxon>
        <taxon>Actinomycetes</taxon>
        <taxon>Kitasatosporales</taxon>
        <taxon>Streptomycetaceae</taxon>
        <taxon>Actinacidiphila</taxon>
    </lineage>
</organism>
<gene>
    <name evidence="8" type="ORF">SCOCK_290050</name>
</gene>
<comment type="similarity">
    <text evidence="1 4">Belongs to the glycosyl hydrolase 32 family.</text>
</comment>
<dbReference type="InterPro" id="IPR001362">
    <property type="entry name" value="Glyco_hydro_32"/>
</dbReference>
<dbReference type="CDD" id="cd18622">
    <property type="entry name" value="GH32_Inu-like"/>
    <property type="match status" value="1"/>
</dbReference>
<feature type="signal peptide" evidence="5">
    <location>
        <begin position="1"/>
        <end position="36"/>
    </location>
</feature>
<dbReference type="PANTHER" id="PTHR42800">
    <property type="entry name" value="EXOINULINASE INUD (AFU_ORTHOLOGUE AFUA_5G00480)"/>
    <property type="match status" value="1"/>
</dbReference>
<dbReference type="InterPro" id="IPR023296">
    <property type="entry name" value="Glyco_hydro_beta-prop_sf"/>
</dbReference>
<sequence length="688" mass="74264">MQDKRTSPRARRLVVRSLATASVAACVAVLTPAAGAGATETPRPYSETYRPQFHFSPAQNWMNDPNGPIWYKGRYHLFFQYNPSGNTWGNMSWGHATSPDLVHWTQQPLAIPQDDTEMVFSGAVVFDKTNSSGLGTHGNPPLVAVYTSLHKSDSVQAQALAYSTDGGTTWKKYAGNPVIDIGSRDFRDPKVFWNAKTRSWTMAVALSAEHKVRFYSSPDLKHWTELSEFGPAGATGGAWECPDLFPLAVDGDPSRVKWVLVVNINPGGPQGASAAQYFVGDFDGKTFTPDDSSTYTPPAGEVIADFEDGTYRSWTTTGTAFGSAPAAGTLPGQQLVTGYQGSGLANSFIDFDASTGSLTSPEFTIDKPYLNFLIGGGNHPISQPDPTAVNLVVNGKVVRTTTGQDGEALDWTHWNVADLAGQKAQIQIVDDNTSGWGHINADQFVLADAPALGSVQRAHWMDYGADFYAATSVNDEPRGRRVVIGWMNSWQYGQDIPTSPWRSADTFPRELALRTVHGKPQLVQQPVQELNILRTGITRTATTVLPDGTDVPLAANGSLLDITATLRAGTAKDFGIKVHTGAGQETRIGYDTATQEIYVDRTRSGASSLSPAFAGVQRAPLTLDSKGRLDLRIVVDTSSVEVYADDGRVVLTDQIFPDPSSNGVSAYAEGGTAHLDSLRAQRLRSAWR</sequence>
<evidence type="ECO:0000256" key="3">
    <source>
        <dbReference type="ARBA" id="ARBA00023295"/>
    </source>
</evidence>
<feature type="domain" description="Glycosyl hydrolase family 32 N-terminal" evidence="6">
    <location>
        <begin position="54"/>
        <end position="291"/>
    </location>
</feature>
<feature type="chain" id="PRO_5040817454" evidence="5">
    <location>
        <begin position="37"/>
        <end position="688"/>
    </location>
</feature>
<proteinExistence type="inferred from homology"/>
<dbReference type="Gene3D" id="2.60.120.560">
    <property type="entry name" value="Exo-inulinase, domain 1"/>
    <property type="match status" value="1"/>
</dbReference>
<dbReference type="Gene3D" id="2.115.10.20">
    <property type="entry name" value="Glycosyl hydrolase domain, family 43"/>
    <property type="match status" value="2"/>
</dbReference>
<dbReference type="AlphaFoldDB" id="A0A9W4GRT3"/>
<dbReference type="Pfam" id="PF00251">
    <property type="entry name" value="Glyco_hydro_32N"/>
    <property type="match status" value="2"/>
</dbReference>
<keyword evidence="5" id="KW-0732">Signal</keyword>
<dbReference type="SMART" id="SM00640">
    <property type="entry name" value="Glyco_32"/>
    <property type="match status" value="1"/>
</dbReference>
<evidence type="ECO:0000256" key="2">
    <source>
        <dbReference type="ARBA" id="ARBA00022801"/>
    </source>
</evidence>
<feature type="domain" description="Glycosyl hydrolase family 32 N-terminal" evidence="6">
    <location>
        <begin position="437"/>
        <end position="526"/>
    </location>
</feature>
<evidence type="ECO:0000256" key="5">
    <source>
        <dbReference type="SAM" id="SignalP"/>
    </source>
</evidence>
<name>A0A9W4GRT3_9ACTN</name>
<dbReference type="InterPro" id="IPR018053">
    <property type="entry name" value="Glyco_hydro_32_AS"/>
</dbReference>
<dbReference type="Pfam" id="PF08244">
    <property type="entry name" value="Glyco_hydro_32C"/>
    <property type="match status" value="1"/>
</dbReference>
<evidence type="ECO:0000313" key="8">
    <source>
        <dbReference type="EMBL" id="CAG6394714.1"/>
    </source>
</evidence>
<evidence type="ECO:0000256" key="1">
    <source>
        <dbReference type="ARBA" id="ARBA00009902"/>
    </source>
</evidence>
<feature type="domain" description="Glycosyl hydrolase family 32 C-terminal" evidence="7">
    <location>
        <begin position="549"/>
        <end position="680"/>
    </location>
</feature>
<keyword evidence="9" id="KW-1185">Reference proteome</keyword>
<keyword evidence="3 4" id="KW-0326">Glycosidase</keyword>
<dbReference type="Proteomes" id="UP001152519">
    <property type="component" value="Unassembled WGS sequence"/>
</dbReference>
<dbReference type="GO" id="GO:0005987">
    <property type="term" value="P:sucrose catabolic process"/>
    <property type="evidence" value="ECO:0007669"/>
    <property type="project" value="TreeGrafter"/>
</dbReference>
<keyword evidence="2 4" id="KW-0378">Hydrolase</keyword>
<evidence type="ECO:0000313" key="9">
    <source>
        <dbReference type="Proteomes" id="UP001152519"/>
    </source>
</evidence>
<dbReference type="InterPro" id="IPR006311">
    <property type="entry name" value="TAT_signal"/>
</dbReference>
<reference evidence="8" key="1">
    <citation type="submission" date="2021-05" db="EMBL/GenBank/DDBJ databases">
        <authorList>
            <person name="Arsene-Ploetze F."/>
        </authorList>
    </citation>
    <scope>NUCLEOTIDE SEQUENCE</scope>
    <source>
        <strain evidence="8">DSM 42138</strain>
    </source>
</reference>
<evidence type="ECO:0000259" key="6">
    <source>
        <dbReference type="Pfam" id="PF00251"/>
    </source>
</evidence>
<dbReference type="RefSeq" id="WP_422665230.1">
    <property type="nucleotide sequence ID" value="NZ_CAJSLV010000058.1"/>
</dbReference>